<sequence>MFARILGSKWLVTAAVLVVGVGAVVVAVGTRESAPTARQYCAVMADGIGVFTGNPVTRRGVTIGTVTGVESQRDHAVIRFDVDGQYRLPVDVKAATVAPSIIAVRQVALIGDYHGGPELPAGQCIDRDSTSTPVSLSQSLEAVSQVSRQLISDGGPQQLRSVLAATGTLDRELAGTGPMLYALIRQLAMPGRTPMVGAVGDMARLIDNVSALSTGLASNWGLLRQFVTTTTPLIEPLAIDTVDELTRSVVALPETLNVTARLISHCQHFIWPATDVVVPIARLVGAGMRNFGDLLGIVPPLIRAFDVNFDQQSLGVRITYHPPSTRIPAKNPDLTCANINRIVPGQCHVLDPHTMQVDAISLALLLTGAAR</sequence>
<feature type="domain" description="Mce/MlaD" evidence="1">
    <location>
        <begin position="40"/>
        <end position="110"/>
    </location>
</feature>
<dbReference type="Proteomes" id="UP000001219">
    <property type="component" value="Chromosome"/>
</dbReference>
<gene>
    <name evidence="2" type="ordered locus">Gbro_1217</name>
</gene>
<protein>
    <submittedName>
        <fullName evidence="2">Mammalian cell entry related domain protein</fullName>
    </submittedName>
</protein>
<dbReference type="eggNOG" id="COG1463">
    <property type="taxonomic scope" value="Bacteria"/>
</dbReference>
<reference evidence="3" key="1">
    <citation type="submission" date="2009-10" db="EMBL/GenBank/DDBJ databases">
        <title>The complete chromosome of Gordonia bronchialis DSM 43247.</title>
        <authorList>
            <consortium name="US DOE Joint Genome Institute (JGI-PGF)"/>
            <person name="Lucas S."/>
            <person name="Copeland A."/>
            <person name="Lapidus A."/>
            <person name="Glavina del Rio T."/>
            <person name="Dalin E."/>
            <person name="Tice H."/>
            <person name="Bruce D."/>
            <person name="Goodwin L."/>
            <person name="Pitluck S."/>
            <person name="Kyrpides N."/>
            <person name="Mavromatis K."/>
            <person name="Ivanova N."/>
            <person name="Ovchinnikova G."/>
            <person name="Saunders E."/>
            <person name="Brettin T."/>
            <person name="Detter J.C."/>
            <person name="Han C."/>
            <person name="Larimer F."/>
            <person name="Land M."/>
            <person name="Hauser L."/>
            <person name="Markowitz V."/>
            <person name="Cheng J.-F."/>
            <person name="Hugenholtz P."/>
            <person name="Woyke T."/>
            <person name="Wu D."/>
            <person name="Jando M."/>
            <person name="Schneider S."/>
            <person name="Goeker M."/>
            <person name="Klenk H.-P."/>
            <person name="Eisen J.A."/>
        </authorList>
    </citation>
    <scope>NUCLEOTIDE SEQUENCE [LARGE SCALE GENOMIC DNA]</scope>
    <source>
        <strain evidence="3">ATCC 25592 / DSM 43247 / BCRC 13721 / JCM 3198 / KCTC 3076 / NBRC 16047 / NCTC 10667</strain>
    </source>
</reference>
<dbReference type="GO" id="GO:0005576">
    <property type="term" value="C:extracellular region"/>
    <property type="evidence" value="ECO:0007669"/>
    <property type="project" value="TreeGrafter"/>
</dbReference>
<proteinExistence type="predicted"/>
<dbReference type="PANTHER" id="PTHR33371:SF4">
    <property type="entry name" value="INTERMEMBRANE PHOSPHOLIPID TRANSPORT SYSTEM BINDING PROTEIN MLAD"/>
    <property type="match status" value="1"/>
</dbReference>
<dbReference type="STRING" id="526226.Gbro_1217"/>
<evidence type="ECO:0000259" key="1">
    <source>
        <dbReference type="Pfam" id="PF02470"/>
    </source>
</evidence>
<dbReference type="HOGENOM" id="CLU_044068_2_0_11"/>
<dbReference type="InterPro" id="IPR052336">
    <property type="entry name" value="MlaD_Phospholipid_Transporter"/>
</dbReference>
<accession>D0L5I6</accession>
<dbReference type="PANTHER" id="PTHR33371">
    <property type="entry name" value="INTERMEMBRANE PHOSPHOLIPID TRANSPORT SYSTEM BINDING PROTEIN MLAD-RELATED"/>
    <property type="match status" value="1"/>
</dbReference>
<organism evidence="2 3">
    <name type="scientific">Gordonia bronchialis (strain ATCC 25592 / DSM 43247 / BCRC 13721 / JCM 3198 / KCTC 3076 / NBRC 16047 / NCTC 10667)</name>
    <name type="common">Rhodococcus bronchialis</name>
    <dbReference type="NCBI Taxonomy" id="526226"/>
    <lineage>
        <taxon>Bacteria</taxon>
        <taxon>Bacillati</taxon>
        <taxon>Actinomycetota</taxon>
        <taxon>Actinomycetes</taxon>
        <taxon>Mycobacteriales</taxon>
        <taxon>Gordoniaceae</taxon>
        <taxon>Gordonia</taxon>
    </lineage>
</organism>
<dbReference type="OrthoDB" id="4608030at2"/>
<dbReference type="EMBL" id="CP001802">
    <property type="protein sequence ID" value="ACY20515.1"/>
    <property type="molecule type" value="Genomic_DNA"/>
</dbReference>
<reference evidence="2 3" key="2">
    <citation type="journal article" date="2010" name="Stand. Genomic Sci.">
        <title>Complete genome sequence of Gordonia bronchialis type strain (3410).</title>
        <authorList>
            <person name="Ivanova N."/>
            <person name="Sikorski J."/>
            <person name="Jando M."/>
            <person name="Lapidus A."/>
            <person name="Nolan M."/>
            <person name="Lucas S."/>
            <person name="Del Rio T.G."/>
            <person name="Tice H."/>
            <person name="Copeland A."/>
            <person name="Cheng J.F."/>
            <person name="Chen F."/>
            <person name="Bruce D."/>
            <person name="Goodwin L."/>
            <person name="Pitluck S."/>
            <person name="Mavromatis K."/>
            <person name="Ovchinnikova G."/>
            <person name="Pati A."/>
            <person name="Chen A."/>
            <person name="Palaniappan K."/>
            <person name="Land M."/>
            <person name="Hauser L."/>
            <person name="Chang Y.J."/>
            <person name="Jeffries C.D."/>
            <person name="Chain P."/>
            <person name="Saunders E."/>
            <person name="Han C."/>
            <person name="Detter J.C."/>
            <person name="Brettin T."/>
            <person name="Rohde M."/>
            <person name="Goker M."/>
            <person name="Bristow J."/>
            <person name="Eisen J.A."/>
            <person name="Markowitz V."/>
            <person name="Hugenholtz P."/>
            <person name="Klenk H.P."/>
            <person name="Kyrpides N.C."/>
        </authorList>
    </citation>
    <scope>NUCLEOTIDE SEQUENCE [LARGE SCALE GENOMIC DNA]</scope>
    <source>
        <strain evidence="3">ATCC 25592 / DSM 43247 / BCRC 13721 / JCM 3198 / KCTC 3076 / NBRC 16047 / NCTC 10667</strain>
    </source>
</reference>
<dbReference type="Pfam" id="PF02470">
    <property type="entry name" value="MlaD"/>
    <property type="match status" value="1"/>
</dbReference>
<evidence type="ECO:0000313" key="3">
    <source>
        <dbReference type="Proteomes" id="UP000001219"/>
    </source>
</evidence>
<dbReference type="KEGG" id="gbr:Gbro_1217"/>
<dbReference type="RefSeq" id="WP_012833088.1">
    <property type="nucleotide sequence ID" value="NC_013441.1"/>
</dbReference>
<name>D0L5I6_GORB4</name>
<dbReference type="AlphaFoldDB" id="D0L5I6"/>
<keyword evidence="3" id="KW-1185">Reference proteome</keyword>
<dbReference type="InterPro" id="IPR003399">
    <property type="entry name" value="Mce/MlaD"/>
</dbReference>
<evidence type="ECO:0000313" key="2">
    <source>
        <dbReference type="EMBL" id="ACY20515.1"/>
    </source>
</evidence>